<protein>
    <recommendedName>
        <fullName evidence="3">Cyclic nucleotide-binding domain-containing protein</fullName>
    </recommendedName>
</protein>
<dbReference type="Pfam" id="PF07885">
    <property type="entry name" value="Ion_trans_2"/>
    <property type="match status" value="1"/>
</dbReference>
<proteinExistence type="predicted"/>
<evidence type="ECO:0000256" key="1">
    <source>
        <dbReference type="SAM" id="Coils"/>
    </source>
</evidence>
<dbReference type="EMBL" id="CT868671">
    <property type="protein sequence ID" value="CAK93311.1"/>
    <property type="molecule type" value="Genomic_DNA"/>
</dbReference>
<dbReference type="HOGENOM" id="CLU_339349_0_0_1"/>
<dbReference type="InterPro" id="IPR014710">
    <property type="entry name" value="RmlC-like_jellyroll"/>
</dbReference>
<reference evidence="4 5" key="1">
    <citation type="journal article" date="2006" name="Nature">
        <title>Global trends of whole-genome duplications revealed by the ciliate Paramecium tetraurelia.</title>
        <authorList>
            <consortium name="Genoscope"/>
            <person name="Aury J.-M."/>
            <person name="Jaillon O."/>
            <person name="Duret L."/>
            <person name="Noel B."/>
            <person name="Jubin C."/>
            <person name="Porcel B.M."/>
            <person name="Segurens B."/>
            <person name="Daubin V."/>
            <person name="Anthouard V."/>
            <person name="Aiach N."/>
            <person name="Arnaiz O."/>
            <person name="Billaut A."/>
            <person name="Beisson J."/>
            <person name="Blanc I."/>
            <person name="Bouhouche K."/>
            <person name="Camara F."/>
            <person name="Duharcourt S."/>
            <person name="Guigo R."/>
            <person name="Gogendeau D."/>
            <person name="Katinka M."/>
            <person name="Keller A.-M."/>
            <person name="Kissmehl R."/>
            <person name="Klotz C."/>
            <person name="Koll F."/>
            <person name="Le Moue A."/>
            <person name="Lepere C."/>
            <person name="Malinsky S."/>
            <person name="Nowacki M."/>
            <person name="Nowak J.K."/>
            <person name="Plattner H."/>
            <person name="Poulain J."/>
            <person name="Ruiz F."/>
            <person name="Serrano V."/>
            <person name="Zagulski M."/>
            <person name="Dessen P."/>
            <person name="Betermier M."/>
            <person name="Weissenbach J."/>
            <person name="Scarpelli C."/>
            <person name="Schachter V."/>
            <person name="Sperling L."/>
            <person name="Meyer E."/>
            <person name="Cohen J."/>
            <person name="Wincker P."/>
        </authorList>
    </citation>
    <scope>NUCLEOTIDE SEQUENCE [LARGE SCALE GENOMIC DNA]</scope>
    <source>
        <strain evidence="4 5">Stock d4-2</strain>
    </source>
</reference>
<dbReference type="OMA" id="DYSHYER"/>
<dbReference type="InParanoid" id="A0EDE4"/>
<name>A0EDE4_PARTE</name>
<evidence type="ECO:0000313" key="5">
    <source>
        <dbReference type="Proteomes" id="UP000000600"/>
    </source>
</evidence>
<dbReference type="GeneID" id="5046493"/>
<dbReference type="InterPro" id="IPR000595">
    <property type="entry name" value="cNMP-bd_dom"/>
</dbReference>
<dbReference type="SUPFAM" id="SSF51206">
    <property type="entry name" value="cAMP-binding domain-like"/>
    <property type="match status" value="1"/>
</dbReference>
<evidence type="ECO:0000313" key="4">
    <source>
        <dbReference type="EMBL" id="CAK93311.1"/>
    </source>
</evidence>
<dbReference type="InterPro" id="IPR013099">
    <property type="entry name" value="K_chnl_dom"/>
</dbReference>
<keyword evidence="2" id="KW-0812">Transmembrane</keyword>
<dbReference type="Gene3D" id="1.10.287.70">
    <property type="match status" value="1"/>
</dbReference>
<keyword evidence="5" id="KW-1185">Reference proteome</keyword>
<dbReference type="RefSeq" id="XP_001460708.1">
    <property type="nucleotide sequence ID" value="XM_001460671.1"/>
</dbReference>
<evidence type="ECO:0000259" key="3">
    <source>
        <dbReference type="PROSITE" id="PS50042"/>
    </source>
</evidence>
<keyword evidence="2" id="KW-1133">Transmembrane helix</keyword>
<sequence length="838" mass="101351">MQNQIRSKRRCKTMKNVNHDQLIDSINTPRDQDITLINFVEIKRFCDLLQIQRQKDKALKQQQKREHLRNLLAKKFRLIYNQFWKDMMKDQKRNLFFLYFQQILNSTRVTHPEGFGILSSLLPIFKRHIYLPLRIAFMDKSSQGVYELDLINDIIYCIEYLSFYIVTDILCILRSCYYNRQNVLIENQWFIFLNYLKGWLIPDIITLIPFDSIYEYLVLKMIVFTFNIINSLDFSEFFVSIVYLKYQHFIKTKIFIFSNWENVFNIFNSYQLNIFRIIVKFIYGLHLFSCLWYLASNINDEQYQEDQDYQSIMNQNSEYIRSLFWALQTFSTIGYGNDAAKNYSQYIVAILWMFLGASFYCVILLNLSEWLKKLNSESVYVEMQNTLKLFFKKIEVIKEVQTKVQLYLALNIKQNQAWSLSLQEWFQNLPITRQKEITLYVSYIEMMQIHFFRLNLNFSVSILPKMMLMKTQQNCKIWIKDEVVNEIYFLIRGKLQYRTQFGKILLQIEQGSVFGEQEYFKKLKFSKQHTRKNYAVAIELCEYIILNADYFFQQMSSFPALRQYLGIVAHNREQRMKAQIIYNRFEREREIINTLKLEKIKETCNIDVTRYKGMIKPLKSIIYDTQHSRTQQVLEQLIHNRRNKIDKLMQQFKKVVQMIIFANKLIEKQALNVSKVHPLMIFHQQQTQTTLKTLSNESRIFVSQKQQMINQDQKVQQNIVIKMKQFTNVSFRKRRQQISNKIWIHNQSKKYVLQQMFRVKCPKQQIEKTFSFQGNTLESDDYSHYERQLRIFRNNFQDLKNMKKYIKQYKELLKKQIGDLENELLNVSTQIEKLELKE</sequence>
<dbReference type="SUPFAM" id="SSF81324">
    <property type="entry name" value="Voltage-gated potassium channels"/>
    <property type="match status" value="1"/>
</dbReference>
<gene>
    <name evidence="4" type="ORF">GSPATT00004180001</name>
</gene>
<dbReference type="PANTHER" id="PTHR47823">
    <property type="entry name" value="ION_TRANS DOMAIN-CONTAINING PROTEIN"/>
    <property type="match status" value="1"/>
</dbReference>
<feature type="transmembrane region" description="Helical" evidence="2">
    <location>
        <begin position="346"/>
        <end position="367"/>
    </location>
</feature>
<dbReference type="Proteomes" id="UP000000600">
    <property type="component" value="Unassembled WGS sequence"/>
</dbReference>
<dbReference type="eggNOG" id="KOG0501">
    <property type="taxonomic scope" value="Eukaryota"/>
</dbReference>
<dbReference type="AlphaFoldDB" id="A0EDE4"/>
<feature type="transmembrane region" description="Helical" evidence="2">
    <location>
        <begin position="277"/>
        <end position="295"/>
    </location>
</feature>
<feature type="domain" description="Cyclic nucleotide-binding" evidence="3">
    <location>
        <begin position="450"/>
        <end position="555"/>
    </location>
</feature>
<feature type="coiled-coil region" evidence="1">
    <location>
        <begin position="782"/>
        <end position="837"/>
    </location>
</feature>
<accession>A0EDE4</accession>
<dbReference type="OrthoDB" id="432483at2759"/>
<dbReference type="STRING" id="5888.A0EDE4"/>
<dbReference type="Gene3D" id="2.60.120.10">
    <property type="entry name" value="Jelly Rolls"/>
    <property type="match status" value="1"/>
</dbReference>
<dbReference type="PANTHER" id="PTHR47823:SF9">
    <property type="entry name" value="CHROMOSOME UNDETERMINED SCAFFOLD_10, WHOLE GENOME SHOTGUN SEQUENCE"/>
    <property type="match status" value="1"/>
</dbReference>
<dbReference type="InterPro" id="IPR018490">
    <property type="entry name" value="cNMP-bd_dom_sf"/>
</dbReference>
<dbReference type="KEGG" id="ptm:GSPATT00004180001"/>
<keyword evidence="2" id="KW-0472">Membrane</keyword>
<evidence type="ECO:0000256" key="2">
    <source>
        <dbReference type="SAM" id="Phobius"/>
    </source>
</evidence>
<organism evidence="4 5">
    <name type="scientific">Paramecium tetraurelia</name>
    <dbReference type="NCBI Taxonomy" id="5888"/>
    <lineage>
        <taxon>Eukaryota</taxon>
        <taxon>Sar</taxon>
        <taxon>Alveolata</taxon>
        <taxon>Ciliophora</taxon>
        <taxon>Intramacronucleata</taxon>
        <taxon>Oligohymenophorea</taxon>
        <taxon>Peniculida</taxon>
        <taxon>Parameciidae</taxon>
        <taxon>Paramecium</taxon>
    </lineage>
</organism>
<feature type="transmembrane region" description="Helical" evidence="2">
    <location>
        <begin position="222"/>
        <end position="244"/>
    </location>
</feature>
<keyword evidence="1" id="KW-0175">Coiled coil</keyword>
<dbReference type="PROSITE" id="PS50042">
    <property type="entry name" value="CNMP_BINDING_3"/>
    <property type="match status" value="1"/>
</dbReference>